<dbReference type="GO" id="GO:0016740">
    <property type="term" value="F:transferase activity"/>
    <property type="evidence" value="ECO:0007669"/>
    <property type="project" value="UniProtKB-KW"/>
</dbReference>
<keyword evidence="4" id="KW-0547">Nucleotide-binding</keyword>
<dbReference type="InterPro" id="IPR050113">
    <property type="entry name" value="Ub_conjugating_enzyme"/>
</dbReference>
<dbReference type="InterPro" id="IPR000608">
    <property type="entry name" value="UBC"/>
</dbReference>
<keyword evidence="2 4" id="KW-0833">Ubl conjugation pathway</keyword>
<dbReference type="InterPro" id="IPR023313">
    <property type="entry name" value="UBQ-conjugating_AS"/>
</dbReference>
<keyword evidence="4" id="KW-0067">ATP-binding</keyword>
<dbReference type="CDD" id="cd23791">
    <property type="entry name" value="UBCc_UBE2C"/>
    <property type="match status" value="1"/>
</dbReference>
<gene>
    <name evidence="6" type="ORF">BWQ96_08828</name>
</gene>
<dbReference type="PROSITE" id="PS50127">
    <property type="entry name" value="UBC_2"/>
    <property type="match status" value="1"/>
</dbReference>
<protein>
    <submittedName>
        <fullName evidence="6">Putative ubiquitin-conjugating enzyme E2 C</fullName>
    </submittedName>
</protein>
<dbReference type="AlphaFoldDB" id="A0A2V3IH95"/>
<organism evidence="6 7">
    <name type="scientific">Gracilariopsis chorda</name>
    <dbReference type="NCBI Taxonomy" id="448386"/>
    <lineage>
        <taxon>Eukaryota</taxon>
        <taxon>Rhodophyta</taxon>
        <taxon>Florideophyceae</taxon>
        <taxon>Rhodymeniophycidae</taxon>
        <taxon>Gracilariales</taxon>
        <taxon>Gracilariaceae</taxon>
        <taxon>Gracilariopsis</taxon>
    </lineage>
</organism>
<dbReference type="SMART" id="SM00212">
    <property type="entry name" value="UBCc"/>
    <property type="match status" value="1"/>
</dbReference>
<accession>A0A2V3IH95</accession>
<sequence>MSSTAQVTKRLQSDLMGLMMDSIPGISAFPDGDNMLRWKGTISPSDSSVYAGMQFTLDMQFPAGYPLTAPTVKFETPIFHPNIDMSGNICLDILKDKWSPTYTVSTLLLSIQGLLDTPNNDSPLNNQAAQLWNNREQFLKLAKRRYKRLPLS</sequence>
<evidence type="ECO:0000256" key="2">
    <source>
        <dbReference type="ARBA" id="ARBA00022786"/>
    </source>
</evidence>
<dbReference type="OrthoDB" id="10253686at2759"/>
<keyword evidence="7" id="KW-1185">Reference proteome</keyword>
<dbReference type="Pfam" id="PF00179">
    <property type="entry name" value="UQ_con"/>
    <property type="match status" value="1"/>
</dbReference>
<evidence type="ECO:0000259" key="5">
    <source>
        <dbReference type="PROSITE" id="PS50127"/>
    </source>
</evidence>
<feature type="active site" description="Glycyl thioester intermediate" evidence="3">
    <location>
        <position position="90"/>
    </location>
</feature>
<dbReference type="GO" id="GO:0005524">
    <property type="term" value="F:ATP binding"/>
    <property type="evidence" value="ECO:0007669"/>
    <property type="project" value="UniProtKB-UniRule"/>
</dbReference>
<dbReference type="Proteomes" id="UP000247409">
    <property type="component" value="Unassembled WGS sequence"/>
</dbReference>
<dbReference type="Gene3D" id="3.10.110.10">
    <property type="entry name" value="Ubiquitin Conjugating Enzyme"/>
    <property type="match status" value="1"/>
</dbReference>
<evidence type="ECO:0000313" key="7">
    <source>
        <dbReference type="Proteomes" id="UP000247409"/>
    </source>
</evidence>
<evidence type="ECO:0000256" key="3">
    <source>
        <dbReference type="PROSITE-ProRule" id="PRU10133"/>
    </source>
</evidence>
<dbReference type="EMBL" id="NBIV01000216">
    <property type="protein sequence ID" value="PXF41447.1"/>
    <property type="molecule type" value="Genomic_DNA"/>
</dbReference>
<reference evidence="6 7" key="1">
    <citation type="journal article" date="2018" name="Mol. Biol. Evol.">
        <title>Analysis of the draft genome of the red seaweed Gracilariopsis chorda provides insights into genome size evolution in Rhodophyta.</title>
        <authorList>
            <person name="Lee J."/>
            <person name="Yang E.C."/>
            <person name="Graf L."/>
            <person name="Yang J.H."/>
            <person name="Qiu H."/>
            <person name="Zel Zion U."/>
            <person name="Chan C.X."/>
            <person name="Stephens T.G."/>
            <person name="Weber A.P.M."/>
            <person name="Boo G.H."/>
            <person name="Boo S.M."/>
            <person name="Kim K.M."/>
            <person name="Shin Y."/>
            <person name="Jung M."/>
            <person name="Lee S.J."/>
            <person name="Yim H.S."/>
            <person name="Lee J.H."/>
            <person name="Bhattacharya D."/>
            <person name="Yoon H.S."/>
        </authorList>
    </citation>
    <scope>NUCLEOTIDE SEQUENCE [LARGE SCALE GENOMIC DNA]</scope>
    <source>
        <strain evidence="6 7">SKKU-2015</strain>
        <tissue evidence="6">Whole body</tissue>
    </source>
</reference>
<dbReference type="InterPro" id="IPR016135">
    <property type="entry name" value="UBQ-conjugating_enzyme/RWD"/>
</dbReference>
<evidence type="ECO:0000256" key="4">
    <source>
        <dbReference type="RuleBase" id="RU362109"/>
    </source>
</evidence>
<feature type="domain" description="UBC core" evidence="5">
    <location>
        <begin position="6"/>
        <end position="151"/>
    </location>
</feature>
<proteinExistence type="inferred from homology"/>
<dbReference type="SUPFAM" id="SSF54495">
    <property type="entry name" value="UBC-like"/>
    <property type="match status" value="1"/>
</dbReference>
<dbReference type="STRING" id="448386.A0A2V3IH95"/>
<comment type="similarity">
    <text evidence="4">Belongs to the ubiquitin-conjugating enzyme family.</text>
</comment>
<evidence type="ECO:0000256" key="1">
    <source>
        <dbReference type="ARBA" id="ARBA00022679"/>
    </source>
</evidence>
<evidence type="ECO:0000313" key="6">
    <source>
        <dbReference type="EMBL" id="PXF41447.1"/>
    </source>
</evidence>
<comment type="caution">
    <text evidence="6">The sequence shown here is derived from an EMBL/GenBank/DDBJ whole genome shotgun (WGS) entry which is preliminary data.</text>
</comment>
<dbReference type="PANTHER" id="PTHR24067">
    <property type="entry name" value="UBIQUITIN-CONJUGATING ENZYME E2"/>
    <property type="match status" value="1"/>
</dbReference>
<dbReference type="PROSITE" id="PS00183">
    <property type="entry name" value="UBC_1"/>
    <property type="match status" value="1"/>
</dbReference>
<name>A0A2V3IH95_9FLOR</name>
<keyword evidence="1" id="KW-0808">Transferase</keyword>